<protein>
    <submittedName>
        <fullName evidence="1">Uncharacterized protein</fullName>
    </submittedName>
</protein>
<sequence length="37" mass="4220">MGHLNEYLGFFDKVNKRLRNEEVTALLAKRGVSEARG</sequence>
<dbReference type="EMBL" id="AUZX01006489">
    <property type="protein sequence ID" value="EQD63487.1"/>
    <property type="molecule type" value="Genomic_DNA"/>
</dbReference>
<accession>T1B0X8</accession>
<reference evidence="1" key="1">
    <citation type="submission" date="2013-08" db="EMBL/GenBank/DDBJ databases">
        <authorList>
            <person name="Mendez C."/>
            <person name="Richter M."/>
            <person name="Ferrer M."/>
            <person name="Sanchez J."/>
        </authorList>
    </citation>
    <scope>NUCLEOTIDE SEQUENCE</scope>
</reference>
<organism evidence="1">
    <name type="scientific">mine drainage metagenome</name>
    <dbReference type="NCBI Taxonomy" id="410659"/>
    <lineage>
        <taxon>unclassified sequences</taxon>
        <taxon>metagenomes</taxon>
        <taxon>ecological metagenomes</taxon>
    </lineage>
</organism>
<dbReference type="AlphaFoldDB" id="T1B0X8"/>
<gene>
    <name evidence="1" type="ORF">B1A_09105</name>
</gene>
<reference evidence="1" key="2">
    <citation type="journal article" date="2014" name="ISME J.">
        <title>Microbial stratification in low pH oxic and suboxic macroscopic growths along an acid mine drainage.</title>
        <authorList>
            <person name="Mendez-Garcia C."/>
            <person name="Mesa V."/>
            <person name="Sprenger R.R."/>
            <person name="Richter M."/>
            <person name="Diez M.S."/>
            <person name="Solano J."/>
            <person name="Bargiela R."/>
            <person name="Golyshina O.V."/>
            <person name="Manteca A."/>
            <person name="Ramos J.L."/>
            <person name="Gallego J.R."/>
            <person name="Llorente I."/>
            <person name="Martins Dos Santos V.A."/>
            <person name="Jensen O.N."/>
            <person name="Pelaez A.I."/>
            <person name="Sanchez J."/>
            <person name="Ferrer M."/>
        </authorList>
    </citation>
    <scope>NUCLEOTIDE SEQUENCE</scope>
</reference>
<name>T1B0X8_9ZZZZ</name>
<comment type="caution">
    <text evidence="1">The sequence shown here is derived from an EMBL/GenBank/DDBJ whole genome shotgun (WGS) entry which is preliminary data.</text>
</comment>
<feature type="non-terminal residue" evidence="1">
    <location>
        <position position="37"/>
    </location>
</feature>
<proteinExistence type="predicted"/>
<evidence type="ECO:0000313" key="1">
    <source>
        <dbReference type="EMBL" id="EQD63487.1"/>
    </source>
</evidence>